<keyword evidence="3" id="KW-1185">Reference proteome</keyword>
<comment type="caution">
    <text evidence="2">The sequence shown here is derived from an EMBL/GenBank/DDBJ whole genome shotgun (WGS) entry which is preliminary data.</text>
</comment>
<dbReference type="CDD" id="cd02440">
    <property type="entry name" value="AdoMet_MTases"/>
    <property type="match status" value="1"/>
</dbReference>
<dbReference type="GO" id="GO:0032259">
    <property type="term" value="P:methylation"/>
    <property type="evidence" value="ECO:0007669"/>
    <property type="project" value="UniProtKB-KW"/>
</dbReference>
<dbReference type="InterPro" id="IPR013216">
    <property type="entry name" value="Methyltransf_11"/>
</dbReference>
<dbReference type="Gene3D" id="3.40.50.150">
    <property type="entry name" value="Vaccinia Virus protein VP39"/>
    <property type="match status" value="1"/>
</dbReference>
<keyword evidence="2" id="KW-0489">Methyltransferase</keyword>
<dbReference type="InterPro" id="IPR029063">
    <property type="entry name" value="SAM-dependent_MTases_sf"/>
</dbReference>
<evidence type="ECO:0000259" key="1">
    <source>
        <dbReference type="Pfam" id="PF08241"/>
    </source>
</evidence>
<name>A0A556MTE5_9SPHI</name>
<dbReference type="GO" id="GO:0008757">
    <property type="term" value="F:S-adenosylmethionine-dependent methyltransferase activity"/>
    <property type="evidence" value="ECO:0007669"/>
    <property type="project" value="InterPro"/>
</dbReference>
<feature type="domain" description="Methyltransferase type 11" evidence="1">
    <location>
        <begin position="74"/>
        <end position="165"/>
    </location>
</feature>
<evidence type="ECO:0000313" key="2">
    <source>
        <dbReference type="EMBL" id="TSJ43196.1"/>
    </source>
</evidence>
<protein>
    <submittedName>
        <fullName evidence="2">Methyltransferase domain-containing protein</fullName>
    </submittedName>
</protein>
<dbReference type="OrthoDB" id="597202at2"/>
<gene>
    <name evidence="2" type="ORF">FO440_03115</name>
</gene>
<keyword evidence="2" id="KW-0808">Transferase</keyword>
<dbReference type="Proteomes" id="UP000318733">
    <property type="component" value="Unassembled WGS sequence"/>
</dbReference>
<dbReference type="EMBL" id="VLPK01000001">
    <property type="protein sequence ID" value="TSJ43196.1"/>
    <property type="molecule type" value="Genomic_DNA"/>
</dbReference>
<organism evidence="2 3">
    <name type="scientific">Mucilaginibacter corticis</name>
    <dbReference type="NCBI Taxonomy" id="2597670"/>
    <lineage>
        <taxon>Bacteria</taxon>
        <taxon>Pseudomonadati</taxon>
        <taxon>Bacteroidota</taxon>
        <taxon>Sphingobacteriia</taxon>
        <taxon>Sphingobacteriales</taxon>
        <taxon>Sphingobacteriaceae</taxon>
        <taxon>Mucilaginibacter</taxon>
    </lineage>
</organism>
<sequence length="258" mass="29240">MNTAIATANPFSSLVAAFKNRFFNPVKEKQSVEAYDLWAENYDAQPGNLMLDMDEEVFAELLSEINIEGKQVADIGCGTGRHWPKMFDAKPAGITGFDVSAGMLKRLEQKFPEAKTNQITDNLFSDIEAATYDVIVSTLTVAHIENIDEALQAWGRILKYNSDIIITDFHPNALAFGGRRTFQHNSSSIAIQNFVHYVYDIEGVLLKKGFQIVNKLEKKIDESVKHYYEAKNALPVYEKFKDSRIIYGIHLRRSHDLK</sequence>
<dbReference type="AlphaFoldDB" id="A0A556MTE5"/>
<dbReference type="SUPFAM" id="SSF53335">
    <property type="entry name" value="S-adenosyl-L-methionine-dependent methyltransferases"/>
    <property type="match status" value="1"/>
</dbReference>
<reference evidence="2 3" key="1">
    <citation type="submission" date="2019-07" db="EMBL/GenBank/DDBJ databases">
        <authorList>
            <person name="Huq M.A."/>
        </authorList>
    </citation>
    <scope>NUCLEOTIDE SEQUENCE [LARGE SCALE GENOMIC DNA]</scope>
    <source>
        <strain evidence="2 3">MAH-19</strain>
    </source>
</reference>
<dbReference type="RefSeq" id="WP_144246761.1">
    <property type="nucleotide sequence ID" value="NZ_VLPK01000001.1"/>
</dbReference>
<dbReference type="Pfam" id="PF08241">
    <property type="entry name" value="Methyltransf_11"/>
    <property type="match status" value="1"/>
</dbReference>
<evidence type="ECO:0000313" key="3">
    <source>
        <dbReference type="Proteomes" id="UP000318733"/>
    </source>
</evidence>
<accession>A0A556MTE5</accession>
<dbReference type="PANTHER" id="PTHR43861">
    <property type="entry name" value="TRANS-ACONITATE 2-METHYLTRANSFERASE-RELATED"/>
    <property type="match status" value="1"/>
</dbReference>
<proteinExistence type="predicted"/>